<gene>
    <name evidence="3" type="ORF">LAMI_0G12508G</name>
</gene>
<dbReference type="Pfam" id="PF05347">
    <property type="entry name" value="Complex1_LYR"/>
    <property type="match status" value="1"/>
</dbReference>
<organism evidence="3 4">
    <name type="scientific">Lachancea mirantina</name>
    <dbReference type="NCBI Taxonomy" id="1230905"/>
    <lineage>
        <taxon>Eukaryota</taxon>
        <taxon>Fungi</taxon>
        <taxon>Dikarya</taxon>
        <taxon>Ascomycota</taxon>
        <taxon>Saccharomycotina</taxon>
        <taxon>Saccharomycetes</taxon>
        <taxon>Saccharomycetales</taxon>
        <taxon>Saccharomycetaceae</taxon>
        <taxon>Lachancea</taxon>
    </lineage>
</organism>
<dbReference type="GO" id="GO:0016226">
    <property type="term" value="P:iron-sulfur cluster assembly"/>
    <property type="evidence" value="ECO:0007669"/>
    <property type="project" value="InterPro"/>
</dbReference>
<dbReference type="GO" id="GO:1990221">
    <property type="term" value="C:L-cysteine desulfurase complex"/>
    <property type="evidence" value="ECO:0007669"/>
    <property type="project" value="TreeGrafter"/>
</dbReference>
<dbReference type="AlphaFoldDB" id="A0A1G4KBD8"/>
<dbReference type="InterPro" id="IPR008011">
    <property type="entry name" value="Complex1_LYR_dom"/>
</dbReference>
<name>A0A1G4KBD8_9SACH</name>
<dbReference type="InterPro" id="IPR045297">
    <property type="entry name" value="Complex1_LYR_LYRM4"/>
</dbReference>
<dbReference type="InterPro" id="IPR051522">
    <property type="entry name" value="ISC_assembly_LYR"/>
</dbReference>
<dbReference type="Proteomes" id="UP000191024">
    <property type="component" value="Chromosome G"/>
</dbReference>
<evidence type="ECO:0000259" key="2">
    <source>
        <dbReference type="Pfam" id="PF05347"/>
    </source>
</evidence>
<protein>
    <submittedName>
        <fullName evidence="3">LAMI_0G12508g1_1</fullName>
    </submittedName>
</protein>
<dbReference type="GO" id="GO:0005739">
    <property type="term" value="C:mitochondrion"/>
    <property type="evidence" value="ECO:0007669"/>
    <property type="project" value="TreeGrafter"/>
</dbReference>
<feature type="domain" description="Complex 1 LYR protein" evidence="2">
    <location>
        <begin position="9"/>
        <end position="65"/>
    </location>
</feature>
<comment type="similarity">
    <text evidence="1">Belongs to the complex I LYR family.</text>
</comment>
<evidence type="ECO:0000313" key="4">
    <source>
        <dbReference type="Proteomes" id="UP000191024"/>
    </source>
</evidence>
<sequence length="92" mass="10896">MSVAPSRTQFLSLYRQYIRSANNFTNYNFRKYFLRKARTSFENGSKLNNSHELDEFWLEAHKELAVLKRQAVVSQMYTFDQLVVEPLGKKQA</sequence>
<dbReference type="STRING" id="1230905.A0A1G4KBD8"/>
<reference evidence="3 4" key="1">
    <citation type="submission" date="2016-03" db="EMBL/GenBank/DDBJ databases">
        <authorList>
            <person name="Devillers H."/>
        </authorList>
    </citation>
    <scope>NUCLEOTIDE SEQUENCE [LARGE SCALE GENOMIC DNA]</scope>
    <source>
        <strain evidence="3">CBS 11717</strain>
    </source>
</reference>
<keyword evidence="4" id="KW-1185">Reference proteome</keyword>
<evidence type="ECO:0000256" key="1">
    <source>
        <dbReference type="ARBA" id="ARBA00009508"/>
    </source>
</evidence>
<dbReference type="OrthoDB" id="275715at2759"/>
<evidence type="ECO:0000313" key="3">
    <source>
        <dbReference type="EMBL" id="SCV01604.1"/>
    </source>
</evidence>
<dbReference type="CDD" id="cd20264">
    <property type="entry name" value="Complex1_LYR_LYRM4"/>
    <property type="match status" value="1"/>
</dbReference>
<accession>A0A1G4KBD8</accession>
<dbReference type="PANTHER" id="PTHR13166">
    <property type="entry name" value="PROTEIN C6ORF149"/>
    <property type="match status" value="1"/>
</dbReference>
<dbReference type="EMBL" id="LT598469">
    <property type="protein sequence ID" value="SCV01604.1"/>
    <property type="molecule type" value="Genomic_DNA"/>
</dbReference>
<proteinExistence type="inferred from homology"/>
<dbReference type="PANTHER" id="PTHR13166:SF7">
    <property type="entry name" value="LYR MOTIF-CONTAINING PROTEIN 4"/>
    <property type="match status" value="1"/>
</dbReference>